<dbReference type="Gene3D" id="1.10.287.130">
    <property type="match status" value="1"/>
</dbReference>
<dbReference type="Pfam" id="PF02518">
    <property type="entry name" value="HATPase_c"/>
    <property type="match status" value="1"/>
</dbReference>
<keyword evidence="7 11" id="KW-0418">Kinase</keyword>
<keyword evidence="6" id="KW-0547">Nucleotide-binding</keyword>
<accession>A0A495A4T4</accession>
<dbReference type="InterPro" id="IPR003594">
    <property type="entry name" value="HATPase_dom"/>
</dbReference>
<dbReference type="SMART" id="SM00388">
    <property type="entry name" value="HisKA"/>
    <property type="match status" value="1"/>
</dbReference>
<evidence type="ECO:0000256" key="5">
    <source>
        <dbReference type="ARBA" id="ARBA00022679"/>
    </source>
</evidence>
<evidence type="ECO:0000313" key="12">
    <source>
        <dbReference type="Proteomes" id="UP000269301"/>
    </source>
</evidence>
<dbReference type="GO" id="GO:0004721">
    <property type="term" value="F:phosphoprotein phosphatase activity"/>
    <property type="evidence" value="ECO:0007669"/>
    <property type="project" value="TreeGrafter"/>
</dbReference>
<keyword evidence="12" id="KW-1185">Reference proteome</keyword>
<dbReference type="InterPro" id="IPR036890">
    <property type="entry name" value="HATPase_C_sf"/>
</dbReference>
<comment type="caution">
    <text evidence="11">The sequence shown here is derived from an EMBL/GenBank/DDBJ whole genome shotgun (WGS) entry which is preliminary data.</text>
</comment>
<dbReference type="PRINTS" id="PR00344">
    <property type="entry name" value="BCTRLSENSOR"/>
</dbReference>
<keyword evidence="9" id="KW-0902">Two-component regulatory system</keyword>
<dbReference type="RefSeq" id="WP_121203691.1">
    <property type="nucleotide sequence ID" value="NZ_RBZP01000003.1"/>
</dbReference>
<dbReference type="PANTHER" id="PTHR45453">
    <property type="entry name" value="PHOSPHATE REGULON SENSOR PROTEIN PHOR"/>
    <property type="match status" value="1"/>
</dbReference>
<feature type="domain" description="Histidine kinase" evidence="10">
    <location>
        <begin position="88"/>
        <end position="282"/>
    </location>
</feature>
<dbReference type="EMBL" id="RBZP01000003">
    <property type="protein sequence ID" value="RKQ34658.1"/>
    <property type="molecule type" value="Genomic_DNA"/>
</dbReference>
<comment type="catalytic activity">
    <reaction evidence="1">
        <text>ATP + protein L-histidine = ADP + protein N-phospho-L-histidine.</text>
        <dbReference type="EC" id="2.7.13.3"/>
    </reaction>
</comment>
<dbReference type="SUPFAM" id="SSF55874">
    <property type="entry name" value="ATPase domain of HSP90 chaperone/DNA topoisomerase II/histidine kinase"/>
    <property type="match status" value="1"/>
</dbReference>
<keyword evidence="4" id="KW-0597">Phosphoprotein</keyword>
<dbReference type="InterPro" id="IPR005467">
    <property type="entry name" value="His_kinase_dom"/>
</dbReference>
<name>A0A495A4T4_9BACI</name>
<evidence type="ECO:0000259" key="10">
    <source>
        <dbReference type="PROSITE" id="PS50109"/>
    </source>
</evidence>
<dbReference type="GO" id="GO:0005886">
    <property type="term" value="C:plasma membrane"/>
    <property type="evidence" value="ECO:0007669"/>
    <property type="project" value="TreeGrafter"/>
</dbReference>
<evidence type="ECO:0000256" key="4">
    <source>
        <dbReference type="ARBA" id="ARBA00022553"/>
    </source>
</evidence>
<evidence type="ECO:0000256" key="1">
    <source>
        <dbReference type="ARBA" id="ARBA00000085"/>
    </source>
</evidence>
<keyword evidence="8" id="KW-0067">ATP-binding</keyword>
<dbReference type="Pfam" id="PF00512">
    <property type="entry name" value="HisKA"/>
    <property type="match status" value="1"/>
</dbReference>
<dbReference type="GO" id="GO:0016036">
    <property type="term" value="P:cellular response to phosphate starvation"/>
    <property type="evidence" value="ECO:0007669"/>
    <property type="project" value="TreeGrafter"/>
</dbReference>
<evidence type="ECO:0000256" key="6">
    <source>
        <dbReference type="ARBA" id="ARBA00022741"/>
    </source>
</evidence>
<evidence type="ECO:0000256" key="8">
    <source>
        <dbReference type="ARBA" id="ARBA00022840"/>
    </source>
</evidence>
<evidence type="ECO:0000256" key="2">
    <source>
        <dbReference type="ARBA" id="ARBA00004370"/>
    </source>
</evidence>
<reference evidence="11 12" key="1">
    <citation type="journal article" date="2016" name="Int. J. Syst. Evol. Microbiol.">
        <title>Oceanobacillus halophilus sp. nov., a novel moderately halophilic bacterium from a hypersaline lake.</title>
        <authorList>
            <person name="Amoozegar M.A."/>
            <person name="Bagheri M."/>
            <person name="Makhdoumi A."/>
            <person name="Nikou M.M."/>
            <person name="Fazeli S.A.S."/>
            <person name="Schumann P."/>
            <person name="Sproer C."/>
            <person name="Sanchez-Porro C."/>
            <person name="Ventosa A."/>
        </authorList>
    </citation>
    <scope>NUCLEOTIDE SEQUENCE [LARGE SCALE GENOMIC DNA]</scope>
    <source>
        <strain evidence="11 12">DSM 23996</strain>
    </source>
</reference>
<dbReference type="EC" id="2.7.13.3" evidence="3"/>
<dbReference type="CDD" id="cd00082">
    <property type="entry name" value="HisKA"/>
    <property type="match status" value="1"/>
</dbReference>
<evidence type="ECO:0000256" key="7">
    <source>
        <dbReference type="ARBA" id="ARBA00022777"/>
    </source>
</evidence>
<evidence type="ECO:0000313" key="11">
    <source>
        <dbReference type="EMBL" id="RKQ34658.1"/>
    </source>
</evidence>
<dbReference type="AlphaFoldDB" id="A0A495A4T4"/>
<dbReference type="SUPFAM" id="SSF47384">
    <property type="entry name" value="Homodimeric domain of signal transducing histidine kinase"/>
    <property type="match status" value="1"/>
</dbReference>
<evidence type="ECO:0000256" key="9">
    <source>
        <dbReference type="ARBA" id="ARBA00023012"/>
    </source>
</evidence>
<dbReference type="SMART" id="SM00387">
    <property type="entry name" value="HATPase_c"/>
    <property type="match status" value="1"/>
</dbReference>
<dbReference type="InterPro" id="IPR003661">
    <property type="entry name" value="HisK_dim/P_dom"/>
</dbReference>
<dbReference type="PANTHER" id="PTHR45453:SF1">
    <property type="entry name" value="PHOSPHATE REGULON SENSOR PROTEIN PHOR"/>
    <property type="match status" value="1"/>
</dbReference>
<dbReference type="InterPro" id="IPR050351">
    <property type="entry name" value="BphY/WalK/GraS-like"/>
</dbReference>
<dbReference type="GO" id="GO:0000155">
    <property type="term" value="F:phosphorelay sensor kinase activity"/>
    <property type="evidence" value="ECO:0007669"/>
    <property type="project" value="InterPro"/>
</dbReference>
<dbReference type="Gene3D" id="3.30.565.10">
    <property type="entry name" value="Histidine kinase-like ATPase, C-terminal domain"/>
    <property type="match status" value="1"/>
</dbReference>
<dbReference type="GO" id="GO:0005524">
    <property type="term" value="F:ATP binding"/>
    <property type="evidence" value="ECO:0007669"/>
    <property type="project" value="UniProtKB-KW"/>
</dbReference>
<proteinExistence type="predicted"/>
<dbReference type="OrthoDB" id="9792991at2"/>
<comment type="subcellular location">
    <subcellularLocation>
        <location evidence="2">Membrane</location>
    </subcellularLocation>
</comment>
<dbReference type="CDD" id="cd00075">
    <property type="entry name" value="HATPase"/>
    <property type="match status" value="1"/>
</dbReference>
<dbReference type="InterPro" id="IPR036097">
    <property type="entry name" value="HisK_dim/P_sf"/>
</dbReference>
<dbReference type="InterPro" id="IPR004358">
    <property type="entry name" value="Sig_transdc_His_kin-like_C"/>
</dbReference>
<organism evidence="11 12">
    <name type="scientific">Oceanobacillus halophilus</name>
    <dbReference type="NCBI Taxonomy" id="930130"/>
    <lineage>
        <taxon>Bacteria</taxon>
        <taxon>Bacillati</taxon>
        <taxon>Bacillota</taxon>
        <taxon>Bacilli</taxon>
        <taxon>Bacillales</taxon>
        <taxon>Bacillaceae</taxon>
        <taxon>Oceanobacillus</taxon>
    </lineage>
</organism>
<keyword evidence="5" id="KW-0808">Transferase</keyword>
<evidence type="ECO:0000256" key="3">
    <source>
        <dbReference type="ARBA" id="ARBA00012438"/>
    </source>
</evidence>
<dbReference type="PROSITE" id="PS50109">
    <property type="entry name" value="HIS_KIN"/>
    <property type="match status" value="1"/>
</dbReference>
<protein>
    <recommendedName>
        <fullName evidence="3">histidine kinase</fullName>
        <ecNumber evidence="3">2.7.13.3</ecNumber>
    </recommendedName>
</protein>
<dbReference type="Proteomes" id="UP000269301">
    <property type="component" value="Unassembled WGS sequence"/>
</dbReference>
<gene>
    <name evidence="11" type="ORF">D8M06_06975</name>
</gene>
<sequence length="311" mass="35874">MIYIVIILSLATIFVLTRIYALKKEVKKIHKQLRTYNNRKTNKKIDMALFDKDVEELGLEINRLMDSYVTENRRRVQFENEHRQAVANMSHDLRTPLTSIIGYIQMANSKEIEEDEKAELLSIAAKRGKRLETLLNEFFELSVIESADYHLKTERINLRNLTVDVLMSFYDRFQEKKMEPNLDLPENDVFLVADTSALTRVIENLLSNAINHSEGNISISLEENHTKVKLMVKNNANTLTQQDATRMFDRFYMADQSRSGKNTGLGLSIVKSFMEKMNGTIRGQLDNGQLSIICEWETGKDELEVAQQSSN</sequence>